<dbReference type="Pfam" id="PF03435">
    <property type="entry name" value="Sacchrp_dh_NADP"/>
    <property type="match status" value="1"/>
</dbReference>
<dbReference type="GO" id="GO:0005739">
    <property type="term" value="C:mitochondrion"/>
    <property type="evidence" value="ECO:0007669"/>
    <property type="project" value="TreeGrafter"/>
</dbReference>
<protein>
    <recommendedName>
        <fullName evidence="3">Saccharopine dehydrogenase NADP binding domain-containing protein</fullName>
    </recommendedName>
</protein>
<keyword evidence="2" id="KW-0472">Membrane</keyword>
<evidence type="ECO:0000313" key="4">
    <source>
        <dbReference type="EMBL" id="OBZ69645.1"/>
    </source>
</evidence>
<dbReference type="GO" id="GO:0005811">
    <property type="term" value="C:lipid droplet"/>
    <property type="evidence" value="ECO:0007669"/>
    <property type="project" value="TreeGrafter"/>
</dbReference>
<dbReference type="STRING" id="5627.A0A1C7LY59"/>
<dbReference type="SUPFAM" id="SSF51735">
    <property type="entry name" value="NAD(P)-binding Rossmann-fold domains"/>
    <property type="match status" value="1"/>
</dbReference>
<keyword evidence="5" id="KW-1185">Reference proteome</keyword>
<sequence length="447" mass="48503">MVDILILGATGFTGRLITRYLYNHPQRSSFTLAVGARSKAKLDALKASLRLDDSVLLVQVDVTRRAEVEDAVRQAHVVINAVGPYWRWGTSVVRACAHFGKHYVDLTGEPPFIQRIINKYDYLATKTGALIVPSCGFDCIPPDILVFLANRTLKSSLGPTAQLGLSQTFYDAPLGMSGGSASTIVAMFEEVPRARIEDSRRDYALSPSSGAPSPRPRLVYTIPFSSPTQFAGFWPLVAVNRAIVQRTFGLHEFAALNCHARYGELRAAEKEAEARLLTYGPNFTYEEGTVLRIPGQVPAVLYSIVAMVVGVLLSTFAPVGGARWLFKKLASQPGEGPSDETMQKGYLEATNYTWSASEDDKPKTVVKTVMHGRGDPGYLLSAVMISECALALLLDKASLPTFAQGGGVLTPASAFGEVLVKRLEASGRMHFESAVVQDGQTEGRKAR</sequence>
<dbReference type="Gene3D" id="3.40.50.720">
    <property type="entry name" value="NAD(P)-binding Rossmann-like Domain"/>
    <property type="match status" value="1"/>
</dbReference>
<evidence type="ECO:0000313" key="5">
    <source>
        <dbReference type="Proteomes" id="UP000092993"/>
    </source>
</evidence>
<feature type="domain" description="Saccharopine dehydrogenase NADP binding" evidence="3">
    <location>
        <begin position="4"/>
        <end position="108"/>
    </location>
</feature>
<dbReference type="GO" id="GO:0009247">
    <property type="term" value="P:glycolipid biosynthetic process"/>
    <property type="evidence" value="ECO:0007669"/>
    <property type="project" value="TreeGrafter"/>
</dbReference>
<proteinExistence type="inferred from homology"/>
<name>A0A1C7LY59_GRIFR</name>
<dbReference type="PANTHER" id="PTHR12286">
    <property type="entry name" value="SACCHAROPINE DEHYDROGENASE-LIKE OXIDOREDUCTASE"/>
    <property type="match status" value="1"/>
</dbReference>
<keyword evidence="2" id="KW-0812">Transmembrane</keyword>
<dbReference type="AlphaFoldDB" id="A0A1C7LY59"/>
<dbReference type="OMA" id="GPYQLYG"/>
<comment type="caution">
    <text evidence="4">The sequence shown here is derived from an EMBL/GenBank/DDBJ whole genome shotgun (WGS) entry which is preliminary data.</text>
</comment>
<keyword evidence="2" id="KW-1133">Transmembrane helix</keyword>
<dbReference type="GO" id="GO:0005886">
    <property type="term" value="C:plasma membrane"/>
    <property type="evidence" value="ECO:0007669"/>
    <property type="project" value="TreeGrafter"/>
</dbReference>
<dbReference type="PANTHER" id="PTHR12286:SF5">
    <property type="entry name" value="SACCHAROPINE DEHYDROGENASE-LIKE OXIDOREDUCTASE"/>
    <property type="match status" value="1"/>
</dbReference>
<accession>A0A1C7LY59</accession>
<feature type="transmembrane region" description="Helical" evidence="2">
    <location>
        <begin position="299"/>
        <end position="319"/>
    </location>
</feature>
<dbReference type="OrthoDB" id="10268090at2759"/>
<evidence type="ECO:0000259" key="3">
    <source>
        <dbReference type="Pfam" id="PF03435"/>
    </source>
</evidence>
<dbReference type="EMBL" id="LUGG01000015">
    <property type="protein sequence ID" value="OBZ69645.1"/>
    <property type="molecule type" value="Genomic_DNA"/>
</dbReference>
<dbReference type="InterPro" id="IPR005097">
    <property type="entry name" value="Sacchrp_dh_NADP-bd"/>
</dbReference>
<reference evidence="4 5" key="1">
    <citation type="submission" date="2016-03" db="EMBL/GenBank/DDBJ databases">
        <title>Whole genome sequencing of Grifola frondosa 9006-11.</title>
        <authorList>
            <person name="Min B."/>
            <person name="Park H."/>
            <person name="Kim J.-G."/>
            <person name="Cho H."/>
            <person name="Oh Y.-L."/>
            <person name="Kong W.-S."/>
            <person name="Choi I.-G."/>
        </authorList>
    </citation>
    <scope>NUCLEOTIDE SEQUENCE [LARGE SCALE GENOMIC DNA]</scope>
    <source>
        <strain evidence="4 5">9006-11</strain>
    </source>
</reference>
<dbReference type="InterPro" id="IPR051276">
    <property type="entry name" value="Saccharopine_DH-like_oxidrdct"/>
</dbReference>
<evidence type="ECO:0000256" key="1">
    <source>
        <dbReference type="ARBA" id="ARBA00038048"/>
    </source>
</evidence>
<dbReference type="InterPro" id="IPR036291">
    <property type="entry name" value="NAD(P)-bd_dom_sf"/>
</dbReference>
<evidence type="ECO:0000256" key="2">
    <source>
        <dbReference type="SAM" id="Phobius"/>
    </source>
</evidence>
<organism evidence="4 5">
    <name type="scientific">Grifola frondosa</name>
    <name type="common">Maitake</name>
    <name type="synonym">Polyporus frondosus</name>
    <dbReference type="NCBI Taxonomy" id="5627"/>
    <lineage>
        <taxon>Eukaryota</taxon>
        <taxon>Fungi</taxon>
        <taxon>Dikarya</taxon>
        <taxon>Basidiomycota</taxon>
        <taxon>Agaricomycotina</taxon>
        <taxon>Agaricomycetes</taxon>
        <taxon>Polyporales</taxon>
        <taxon>Grifolaceae</taxon>
        <taxon>Grifola</taxon>
    </lineage>
</organism>
<comment type="similarity">
    <text evidence="1">Belongs to the saccharopine dehydrogenase family.</text>
</comment>
<gene>
    <name evidence="4" type="ORF">A0H81_10198</name>
</gene>
<dbReference type="Proteomes" id="UP000092993">
    <property type="component" value="Unassembled WGS sequence"/>
</dbReference>